<feature type="domain" description="Transcription elongation factor GreA/GreB C-terminal" evidence="2">
    <location>
        <begin position="48"/>
        <end position="122"/>
    </location>
</feature>
<dbReference type="PANTHER" id="PTHR30437:SF5">
    <property type="entry name" value="REGULATOR OF NUCLEOSIDE DIPHOSPHATE KINASE"/>
    <property type="match status" value="1"/>
</dbReference>
<protein>
    <submittedName>
        <fullName evidence="3">Regulator of nucleoside diphosphate kinase</fullName>
    </submittedName>
</protein>
<evidence type="ECO:0000256" key="1">
    <source>
        <dbReference type="SAM" id="Coils"/>
    </source>
</evidence>
<accession>A0A1N6E9V8</accession>
<evidence type="ECO:0000313" key="3">
    <source>
        <dbReference type="EMBL" id="SIN79818.1"/>
    </source>
</evidence>
<dbReference type="RefSeq" id="WP_074228020.1">
    <property type="nucleotide sequence ID" value="NZ_CP142423.1"/>
</dbReference>
<dbReference type="GO" id="GO:0003677">
    <property type="term" value="F:DNA binding"/>
    <property type="evidence" value="ECO:0007669"/>
    <property type="project" value="InterPro"/>
</dbReference>
<feature type="coiled-coil region" evidence="1">
    <location>
        <begin position="19"/>
        <end position="46"/>
    </location>
</feature>
<dbReference type="Proteomes" id="UP000184782">
    <property type="component" value="Unassembled WGS sequence"/>
</dbReference>
<reference evidence="4" key="1">
    <citation type="submission" date="2016-12" db="EMBL/GenBank/DDBJ databases">
        <authorList>
            <person name="Varghese N."/>
            <person name="Submissions S."/>
        </authorList>
    </citation>
    <scope>NUCLEOTIDE SEQUENCE [LARGE SCALE GENOMIC DNA]</scope>
    <source>
        <strain evidence="4">DSM 16779</strain>
    </source>
</reference>
<dbReference type="GO" id="GO:0016301">
    <property type="term" value="F:kinase activity"/>
    <property type="evidence" value="ECO:0007669"/>
    <property type="project" value="UniProtKB-KW"/>
</dbReference>
<dbReference type="OrthoDB" id="192847at2"/>
<evidence type="ECO:0000259" key="2">
    <source>
        <dbReference type="Pfam" id="PF01272"/>
    </source>
</evidence>
<dbReference type="GO" id="GO:0032784">
    <property type="term" value="P:regulation of DNA-templated transcription elongation"/>
    <property type="evidence" value="ECO:0007669"/>
    <property type="project" value="InterPro"/>
</dbReference>
<keyword evidence="3" id="KW-0808">Transferase</keyword>
<organism evidence="3 4">
    <name type="scientific">Chryseobacterium scophthalmum</name>
    <dbReference type="NCBI Taxonomy" id="59733"/>
    <lineage>
        <taxon>Bacteria</taxon>
        <taxon>Pseudomonadati</taxon>
        <taxon>Bacteroidota</taxon>
        <taxon>Flavobacteriia</taxon>
        <taxon>Flavobacteriales</taxon>
        <taxon>Weeksellaceae</taxon>
        <taxon>Chryseobacterium group</taxon>
        <taxon>Chryseobacterium</taxon>
    </lineage>
</organism>
<dbReference type="Pfam" id="PF01272">
    <property type="entry name" value="GreA_GreB"/>
    <property type="match status" value="1"/>
</dbReference>
<keyword evidence="1" id="KW-0175">Coiled coil</keyword>
<dbReference type="InterPro" id="IPR001437">
    <property type="entry name" value="Tscrpt_elong_fac_GreA/B_C"/>
</dbReference>
<evidence type="ECO:0000313" key="4">
    <source>
        <dbReference type="Proteomes" id="UP000184782"/>
    </source>
</evidence>
<dbReference type="GO" id="GO:0006354">
    <property type="term" value="P:DNA-templated transcription elongation"/>
    <property type="evidence" value="ECO:0007669"/>
    <property type="project" value="TreeGrafter"/>
</dbReference>
<gene>
    <name evidence="3" type="ORF">SAMN05421769_0060</name>
</gene>
<name>A0A1N6E9V8_9FLAO</name>
<dbReference type="EMBL" id="FSRQ01000001">
    <property type="protein sequence ID" value="SIN79818.1"/>
    <property type="molecule type" value="Genomic_DNA"/>
</dbReference>
<sequence>MSEQIILTTGVYDLIKDHLRRKKTTAEEEKVLLAQLRNAKQVLRRDLPKDIVTINCEVKIKDSSHPQEQKFTIVSDDKAKVKKGKYSVLSDIVLAIVGNKEGEVIDWPFKEGDRKIEILSVEHIN</sequence>
<dbReference type="Gene3D" id="3.10.50.30">
    <property type="entry name" value="Transcription elongation factor, GreA/GreB, C-terminal domain"/>
    <property type="match status" value="1"/>
</dbReference>
<dbReference type="InterPro" id="IPR036953">
    <property type="entry name" value="GreA/GreB_C_sf"/>
</dbReference>
<proteinExistence type="predicted"/>
<dbReference type="AlphaFoldDB" id="A0A1N6E9V8"/>
<keyword evidence="3" id="KW-0418">Kinase</keyword>
<dbReference type="InterPro" id="IPR023459">
    <property type="entry name" value="Tscrpt_elong_fac_GreA/B_fam"/>
</dbReference>
<keyword evidence="4" id="KW-1185">Reference proteome</keyword>
<dbReference type="PANTHER" id="PTHR30437">
    <property type="entry name" value="TRANSCRIPTION ELONGATION FACTOR GREA"/>
    <property type="match status" value="1"/>
</dbReference>
<dbReference type="STRING" id="59733.SAMN05421769_0060"/>
<dbReference type="GO" id="GO:0070063">
    <property type="term" value="F:RNA polymerase binding"/>
    <property type="evidence" value="ECO:0007669"/>
    <property type="project" value="InterPro"/>
</dbReference>
<dbReference type="SUPFAM" id="SSF54534">
    <property type="entry name" value="FKBP-like"/>
    <property type="match status" value="1"/>
</dbReference>